<dbReference type="GO" id="GO:0006260">
    <property type="term" value="P:DNA replication"/>
    <property type="evidence" value="ECO:0007669"/>
    <property type="project" value="InterPro"/>
</dbReference>
<dbReference type="Proteomes" id="UP000290495">
    <property type="component" value="Chromosome"/>
</dbReference>
<dbReference type="eggNOG" id="COG0629">
    <property type="taxonomic scope" value="Bacteria"/>
</dbReference>
<dbReference type="NCBIfam" id="TIGR00621">
    <property type="entry name" value="ssb"/>
    <property type="match status" value="1"/>
</dbReference>
<dbReference type="CDD" id="cd04496">
    <property type="entry name" value="SSB_OBF"/>
    <property type="match status" value="1"/>
</dbReference>
<evidence type="ECO:0000256" key="1">
    <source>
        <dbReference type="HAMAP-Rule" id="MF_00984"/>
    </source>
</evidence>
<dbReference type="HOGENOM" id="CLU_078758_6_2_14"/>
<dbReference type="PANTHER" id="PTHR10302:SF27">
    <property type="entry name" value="SINGLE-STRANDED DNA-BINDING PROTEIN"/>
    <property type="match status" value="1"/>
</dbReference>
<organism evidence="3 4">
    <name type="scientific">Mycoplasmopsis canis</name>
    <dbReference type="NCBI Taxonomy" id="29555"/>
    <lineage>
        <taxon>Bacteria</taxon>
        <taxon>Bacillati</taxon>
        <taxon>Mycoplasmatota</taxon>
        <taxon>Mycoplasmoidales</taxon>
        <taxon>Metamycoplasmataceae</taxon>
        <taxon>Mycoplasmopsis</taxon>
    </lineage>
</organism>
<protein>
    <recommendedName>
        <fullName evidence="1">Single-stranded DNA-binding protein</fullName>
        <shortName evidence="1">SSB</shortName>
    </recommendedName>
</protein>
<evidence type="ECO:0000313" key="4">
    <source>
        <dbReference type="Proteomes" id="UP000290495"/>
    </source>
</evidence>
<evidence type="ECO:0000313" key="3">
    <source>
        <dbReference type="EMBL" id="VEU68725.1"/>
    </source>
</evidence>
<keyword evidence="1" id="KW-0238">DNA-binding</keyword>
<reference evidence="3 4" key="1">
    <citation type="submission" date="2019-01" db="EMBL/GenBank/DDBJ databases">
        <authorList>
            <consortium name="Pathogen Informatics"/>
        </authorList>
    </citation>
    <scope>NUCLEOTIDE SEQUENCE [LARGE SCALE GENOMIC DNA]</scope>
    <source>
        <strain evidence="3 4">NCTC10146</strain>
    </source>
</reference>
<proteinExistence type="inferred from homology"/>
<dbReference type="Pfam" id="PF00436">
    <property type="entry name" value="SSB"/>
    <property type="match status" value="1"/>
</dbReference>
<evidence type="ECO:0000256" key="2">
    <source>
        <dbReference type="SAM" id="MobiDB-lite"/>
    </source>
</evidence>
<dbReference type="GO" id="GO:0009295">
    <property type="term" value="C:nucleoid"/>
    <property type="evidence" value="ECO:0007669"/>
    <property type="project" value="TreeGrafter"/>
</dbReference>
<sequence length="175" mass="20178">MLNKVSLIGRTTHDVELTFTKQGIPYTRLSLAVERKRISSSSEKQTDFIPIVLWRTQAEFAKNFLKKGTLVYVEGELHVNQYTNQSNQLQRTTDVTVFEIKLLESRSSVVQRTGITTEGVSKRETQYQQPEKNNIKPDEELKNLYNEDTSFNSLHEIGISVFDDDNDDSLFIKEN</sequence>
<dbReference type="HAMAP" id="MF_00984">
    <property type="entry name" value="SSB"/>
    <property type="match status" value="1"/>
</dbReference>
<dbReference type="SUPFAM" id="SSF50249">
    <property type="entry name" value="Nucleic acid-binding proteins"/>
    <property type="match status" value="1"/>
</dbReference>
<dbReference type="InterPro" id="IPR012340">
    <property type="entry name" value="NA-bd_OB-fold"/>
</dbReference>
<feature type="region of interest" description="Disordered" evidence="2">
    <location>
        <begin position="115"/>
        <end position="134"/>
    </location>
</feature>
<dbReference type="GO" id="GO:0003697">
    <property type="term" value="F:single-stranded DNA binding"/>
    <property type="evidence" value="ECO:0007669"/>
    <property type="project" value="UniProtKB-UniRule"/>
</dbReference>
<comment type="subunit">
    <text evidence="1">Homotetramer.</text>
</comment>
<name>A0A0F6X1X7_9BACT</name>
<gene>
    <name evidence="3" type="primary">ssb</name>
    <name evidence="3" type="ORF">NCTC10146_00177</name>
</gene>
<dbReference type="RefSeq" id="WP_004794520.1">
    <property type="nucleotide sequence ID" value="NZ_CP011368.1"/>
</dbReference>
<dbReference type="AlphaFoldDB" id="A0A0F6X1X7"/>
<dbReference type="KEGG" id="mcas:AAW50_01995"/>
<dbReference type="PANTHER" id="PTHR10302">
    <property type="entry name" value="SINGLE-STRANDED DNA-BINDING PROTEIN"/>
    <property type="match status" value="1"/>
</dbReference>
<dbReference type="InterPro" id="IPR011344">
    <property type="entry name" value="ssDNA-bd"/>
</dbReference>
<dbReference type="PROSITE" id="PS50935">
    <property type="entry name" value="SSB"/>
    <property type="match status" value="1"/>
</dbReference>
<dbReference type="InterPro" id="IPR000424">
    <property type="entry name" value="Primosome_PriB/ssb"/>
</dbReference>
<comment type="caution">
    <text evidence="1">Lacks conserved residue(s) required for the propagation of feature annotation.</text>
</comment>
<dbReference type="STRING" id="29555.AAW50_01995"/>
<dbReference type="Gene3D" id="2.40.50.140">
    <property type="entry name" value="Nucleic acid-binding proteins"/>
    <property type="match status" value="1"/>
</dbReference>
<accession>A0A0F6X1X7</accession>
<dbReference type="EMBL" id="LR215010">
    <property type="protein sequence ID" value="VEU68725.1"/>
    <property type="molecule type" value="Genomic_DNA"/>
</dbReference>